<evidence type="ECO:0000259" key="4">
    <source>
        <dbReference type="PROSITE" id="PS51795"/>
    </source>
</evidence>
<dbReference type="EMBL" id="CM029038">
    <property type="protein sequence ID" value="KAG2653109.1"/>
    <property type="molecule type" value="Genomic_DNA"/>
</dbReference>
<sequence>MASSSSSSSSFFNIEPLECAETCRCAMDACSLCGKRLAGDRDIFMYRGDTPFCSEECRYRRMVSDGVGARKNKPFNFKTEHRRAAPAAAQPGRVHIAADVPVAI</sequence>
<accession>A0A8T0XCI2</accession>
<evidence type="ECO:0000256" key="3">
    <source>
        <dbReference type="PROSITE-ProRule" id="PRU01131"/>
    </source>
</evidence>
<dbReference type="InterPro" id="IPR044533">
    <property type="entry name" value="FLZ1/2/3"/>
</dbReference>
<name>A0A8T0XCI2_PANVG</name>
<comment type="caution">
    <text evidence="5">The sequence shown here is derived from an EMBL/GenBank/DDBJ whole genome shotgun (WGS) entry which is preliminary data.</text>
</comment>
<evidence type="ECO:0000313" key="5">
    <source>
        <dbReference type="EMBL" id="KAG2653109.1"/>
    </source>
</evidence>
<dbReference type="Proteomes" id="UP000823388">
    <property type="component" value="Chromosome 1N"/>
</dbReference>
<gene>
    <name evidence="5" type="ORF">PVAP13_1NG429700</name>
</gene>
<comment type="similarity">
    <text evidence="1">Belongs to the FLZ family.</text>
</comment>
<keyword evidence="2" id="KW-0479">Metal-binding</keyword>
<keyword evidence="6" id="KW-1185">Reference proteome</keyword>
<dbReference type="PANTHER" id="PTHR46057:SF14">
    <property type="entry name" value="OS02G0687200 PROTEIN"/>
    <property type="match status" value="1"/>
</dbReference>
<feature type="zinc finger region" description="FLZ-type" evidence="3">
    <location>
        <begin position="25"/>
        <end position="69"/>
    </location>
</feature>
<feature type="domain" description="FLZ-type" evidence="4">
    <location>
        <begin position="25"/>
        <end position="69"/>
    </location>
</feature>
<reference evidence="5" key="1">
    <citation type="submission" date="2020-05" db="EMBL/GenBank/DDBJ databases">
        <title>WGS assembly of Panicum virgatum.</title>
        <authorList>
            <person name="Lovell J.T."/>
            <person name="Jenkins J."/>
            <person name="Shu S."/>
            <person name="Juenger T.E."/>
            <person name="Schmutz J."/>
        </authorList>
    </citation>
    <scope>NUCLEOTIDE SEQUENCE</scope>
    <source>
        <strain evidence="5">AP13</strain>
    </source>
</reference>
<proteinExistence type="inferred from homology"/>
<protein>
    <recommendedName>
        <fullName evidence="4">FLZ-type domain-containing protein</fullName>
    </recommendedName>
</protein>
<dbReference type="Pfam" id="PF04570">
    <property type="entry name" value="zf-FLZ"/>
    <property type="match status" value="1"/>
</dbReference>
<evidence type="ECO:0000256" key="1">
    <source>
        <dbReference type="ARBA" id="ARBA00009374"/>
    </source>
</evidence>
<dbReference type="GO" id="GO:0046872">
    <property type="term" value="F:metal ion binding"/>
    <property type="evidence" value="ECO:0007669"/>
    <property type="project" value="UniProtKB-KW"/>
</dbReference>
<evidence type="ECO:0000313" key="6">
    <source>
        <dbReference type="Proteomes" id="UP000823388"/>
    </source>
</evidence>
<dbReference type="OrthoDB" id="1916924at2759"/>
<organism evidence="5 6">
    <name type="scientific">Panicum virgatum</name>
    <name type="common">Blackwell switchgrass</name>
    <dbReference type="NCBI Taxonomy" id="38727"/>
    <lineage>
        <taxon>Eukaryota</taxon>
        <taxon>Viridiplantae</taxon>
        <taxon>Streptophyta</taxon>
        <taxon>Embryophyta</taxon>
        <taxon>Tracheophyta</taxon>
        <taxon>Spermatophyta</taxon>
        <taxon>Magnoliopsida</taxon>
        <taxon>Liliopsida</taxon>
        <taxon>Poales</taxon>
        <taxon>Poaceae</taxon>
        <taxon>PACMAD clade</taxon>
        <taxon>Panicoideae</taxon>
        <taxon>Panicodae</taxon>
        <taxon>Paniceae</taxon>
        <taxon>Panicinae</taxon>
        <taxon>Panicum</taxon>
        <taxon>Panicum sect. Hiantes</taxon>
    </lineage>
</organism>
<dbReference type="PROSITE" id="PS51795">
    <property type="entry name" value="ZF_FLZ"/>
    <property type="match status" value="1"/>
</dbReference>
<evidence type="ECO:0000256" key="2">
    <source>
        <dbReference type="ARBA" id="ARBA00022723"/>
    </source>
</evidence>
<dbReference type="AlphaFoldDB" id="A0A8T0XCI2"/>
<dbReference type="InterPro" id="IPR007650">
    <property type="entry name" value="Zf-FLZ_dom"/>
</dbReference>
<dbReference type="PANTHER" id="PTHR46057">
    <property type="entry name" value="FCS-LIKE ZINC FINGER 1-RELATED"/>
    <property type="match status" value="1"/>
</dbReference>